<gene>
    <name evidence="1" type="ORF">L3X38_019385</name>
</gene>
<sequence length="88" mass="10081">MRISKVHRVNLLKDAIRLSRGPNSSLIREETDLGMKISKKDMLDFARAPKHTWRSGSSSPSFSSSFKMKMWLHMRIGLFPSLCTLGWS</sequence>
<organism evidence="1 2">
    <name type="scientific">Prunus dulcis</name>
    <name type="common">Almond</name>
    <name type="synonym">Amygdalus dulcis</name>
    <dbReference type="NCBI Taxonomy" id="3755"/>
    <lineage>
        <taxon>Eukaryota</taxon>
        <taxon>Viridiplantae</taxon>
        <taxon>Streptophyta</taxon>
        <taxon>Embryophyta</taxon>
        <taxon>Tracheophyta</taxon>
        <taxon>Spermatophyta</taxon>
        <taxon>Magnoliopsida</taxon>
        <taxon>eudicotyledons</taxon>
        <taxon>Gunneridae</taxon>
        <taxon>Pentapetalae</taxon>
        <taxon>rosids</taxon>
        <taxon>fabids</taxon>
        <taxon>Rosales</taxon>
        <taxon>Rosaceae</taxon>
        <taxon>Amygdaloideae</taxon>
        <taxon>Amygdaleae</taxon>
        <taxon>Prunus</taxon>
    </lineage>
</organism>
<comment type="caution">
    <text evidence="1">The sequence shown here is derived from an EMBL/GenBank/DDBJ whole genome shotgun (WGS) entry which is preliminary data.</text>
</comment>
<evidence type="ECO:0000313" key="1">
    <source>
        <dbReference type="EMBL" id="KAI5340111.1"/>
    </source>
</evidence>
<dbReference type="EMBL" id="JAJFAZ020000003">
    <property type="protein sequence ID" value="KAI5340111.1"/>
    <property type="molecule type" value="Genomic_DNA"/>
</dbReference>
<proteinExistence type="predicted"/>
<reference evidence="1 2" key="1">
    <citation type="journal article" date="2022" name="G3 (Bethesda)">
        <title>Whole-genome sequence and methylome profiling of the almond [Prunus dulcis (Mill.) D.A. Webb] cultivar 'Nonpareil'.</title>
        <authorList>
            <person name="D'Amico-Willman K.M."/>
            <person name="Ouma W.Z."/>
            <person name="Meulia T."/>
            <person name="Sideli G.M."/>
            <person name="Gradziel T.M."/>
            <person name="Fresnedo-Ramirez J."/>
        </authorList>
    </citation>
    <scope>NUCLEOTIDE SEQUENCE [LARGE SCALE GENOMIC DNA]</scope>
    <source>
        <strain evidence="1">Clone GOH B32 T37-40</strain>
    </source>
</reference>
<dbReference type="AlphaFoldDB" id="A0AAD4WDE5"/>
<dbReference type="Proteomes" id="UP001054821">
    <property type="component" value="Chromosome 3"/>
</dbReference>
<accession>A0AAD4WDE5</accession>
<evidence type="ECO:0000313" key="2">
    <source>
        <dbReference type="Proteomes" id="UP001054821"/>
    </source>
</evidence>
<keyword evidence="2" id="KW-1185">Reference proteome</keyword>
<name>A0AAD4WDE5_PRUDU</name>
<protein>
    <submittedName>
        <fullName evidence="1">Uncharacterized protein</fullName>
    </submittedName>
</protein>